<dbReference type="AlphaFoldDB" id="A0A7X5UB13"/>
<evidence type="ECO:0000259" key="1">
    <source>
        <dbReference type="PROSITE" id="PS51186"/>
    </source>
</evidence>
<dbReference type="Gene3D" id="3.40.630.30">
    <property type="match status" value="1"/>
</dbReference>
<dbReference type="CDD" id="cd04301">
    <property type="entry name" value="NAT_SF"/>
    <property type="match status" value="1"/>
</dbReference>
<keyword evidence="2" id="KW-0808">Transferase</keyword>
<dbReference type="PROSITE" id="PS51186">
    <property type="entry name" value="GNAT"/>
    <property type="match status" value="1"/>
</dbReference>
<protein>
    <submittedName>
        <fullName evidence="2">GNAT family N-acetyltransferase</fullName>
    </submittedName>
</protein>
<dbReference type="SUPFAM" id="SSF55729">
    <property type="entry name" value="Acyl-CoA N-acyltransferases (Nat)"/>
    <property type="match status" value="1"/>
</dbReference>
<dbReference type="InterPro" id="IPR000182">
    <property type="entry name" value="GNAT_dom"/>
</dbReference>
<evidence type="ECO:0000313" key="3">
    <source>
        <dbReference type="Proteomes" id="UP000490980"/>
    </source>
</evidence>
<evidence type="ECO:0000313" key="2">
    <source>
        <dbReference type="EMBL" id="NII07201.1"/>
    </source>
</evidence>
<dbReference type="Pfam" id="PF00583">
    <property type="entry name" value="Acetyltransf_1"/>
    <property type="match status" value="1"/>
</dbReference>
<sequence>MAENIDIVVTDDPGEDILAQISGALDEFNIASTGIADRKPLAVLAIDPETGQVQGGVTGRTSLGMLFIDLFYLPAHLRGSGLGSRMLAAMEAEGRRRGCCSAVLYTITFQAPEFYRRHGWVVFGEVSCHPEGTARIFLRKDL</sequence>
<dbReference type="InterPro" id="IPR016181">
    <property type="entry name" value="Acyl_CoA_acyltransferase"/>
</dbReference>
<dbReference type="RefSeq" id="WP_166948884.1">
    <property type="nucleotide sequence ID" value="NZ_JAARLZ010000006.1"/>
</dbReference>
<feature type="domain" description="N-acetyltransferase" evidence="1">
    <location>
        <begin position="5"/>
        <end position="142"/>
    </location>
</feature>
<accession>A0A7X5UB13</accession>
<comment type="caution">
    <text evidence="2">The sequence shown here is derived from an EMBL/GenBank/DDBJ whole genome shotgun (WGS) entry which is preliminary data.</text>
</comment>
<keyword evidence="3" id="KW-1185">Reference proteome</keyword>
<dbReference type="Proteomes" id="UP000490980">
    <property type="component" value="Unassembled WGS sequence"/>
</dbReference>
<gene>
    <name evidence="2" type="ORF">HBF25_12485</name>
</gene>
<reference evidence="2 3" key="1">
    <citation type="submission" date="2020-03" db="EMBL/GenBank/DDBJ databases">
        <authorList>
            <person name="Lai Q."/>
        </authorList>
    </citation>
    <scope>NUCLEOTIDE SEQUENCE [LARGE SCALE GENOMIC DNA]</scope>
    <source>
        <strain evidence="2 3">CCUG 25036</strain>
    </source>
</reference>
<proteinExistence type="predicted"/>
<dbReference type="GO" id="GO:0016747">
    <property type="term" value="F:acyltransferase activity, transferring groups other than amino-acyl groups"/>
    <property type="evidence" value="ECO:0007669"/>
    <property type="project" value="InterPro"/>
</dbReference>
<dbReference type="EMBL" id="JAARLZ010000006">
    <property type="protein sequence ID" value="NII07201.1"/>
    <property type="molecule type" value="Genomic_DNA"/>
</dbReference>
<name>A0A7X5UB13_9GAMM</name>
<organism evidence="2 3">
    <name type="scientific">Luteibacter anthropi</name>
    <dbReference type="NCBI Taxonomy" id="564369"/>
    <lineage>
        <taxon>Bacteria</taxon>
        <taxon>Pseudomonadati</taxon>
        <taxon>Pseudomonadota</taxon>
        <taxon>Gammaproteobacteria</taxon>
        <taxon>Lysobacterales</taxon>
        <taxon>Rhodanobacteraceae</taxon>
        <taxon>Luteibacter</taxon>
    </lineage>
</organism>